<reference evidence="1" key="1">
    <citation type="submission" date="2014-11" db="EMBL/GenBank/DDBJ databases">
        <authorList>
            <person name="Amaro Gonzalez C."/>
        </authorList>
    </citation>
    <scope>NUCLEOTIDE SEQUENCE</scope>
</reference>
<dbReference type="AlphaFoldDB" id="A0A0E9XUZ8"/>
<reference evidence="1" key="2">
    <citation type="journal article" date="2015" name="Fish Shellfish Immunol.">
        <title>Early steps in the European eel (Anguilla anguilla)-Vibrio vulnificus interaction in the gills: Role of the RtxA13 toxin.</title>
        <authorList>
            <person name="Callol A."/>
            <person name="Pajuelo D."/>
            <person name="Ebbesson L."/>
            <person name="Teles M."/>
            <person name="MacKenzie S."/>
            <person name="Amaro C."/>
        </authorList>
    </citation>
    <scope>NUCLEOTIDE SEQUENCE</scope>
</reference>
<proteinExistence type="predicted"/>
<name>A0A0E9XUZ8_ANGAN</name>
<dbReference type="EMBL" id="GBXM01003064">
    <property type="protein sequence ID" value="JAI05514.1"/>
    <property type="molecule type" value="Transcribed_RNA"/>
</dbReference>
<protein>
    <submittedName>
        <fullName evidence="1">Uncharacterized protein</fullName>
    </submittedName>
</protein>
<organism evidence="1">
    <name type="scientific">Anguilla anguilla</name>
    <name type="common">European freshwater eel</name>
    <name type="synonym">Muraena anguilla</name>
    <dbReference type="NCBI Taxonomy" id="7936"/>
    <lineage>
        <taxon>Eukaryota</taxon>
        <taxon>Metazoa</taxon>
        <taxon>Chordata</taxon>
        <taxon>Craniata</taxon>
        <taxon>Vertebrata</taxon>
        <taxon>Euteleostomi</taxon>
        <taxon>Actinopterygii</taxon>
        <taxon>Neopterygii</taxon>
        <taxon>Teleostei</taxon>
        <taxon>Anguilliformes</taxon>
        <taxon>Anguillidae</taxon>
        <taxon>Anguilla</taxon>
    </lineage>
</organism>
<evidence type="ECO:0000313" key="1">
    <source>
        <dbReference type="EMBL" id="JAI05514.1"/>
    </source>
</evidence>
<sequence>MLGVLVCGLKLCQNLRIERGQLWG</sequence>
<accession>A0A0E9XUZ8</accession>